<protein>
    <submittedName>
        <fullName evidence="1">Uncharacterized protein</fullName>
    </submittedName>
</protein>
<reference evidence="1" key="1">
    <citation type="submission" date="2020-05" db="EMBL/GenBank/DDBJ databases">
        <title>Large-scale comparative analyses of tick genomes elucidate their genetic diversity and vector capacities.</title>
        <authorList>
            <person name="Jia N."/>
            <person name="Wang J."/>
            <person name="Shi W."/>
            <person name="Du L."/>
            <person name="Sun Y."/>
            <person name="Zhan W."/>
            <person name="Jiang J."/>
            <person name="Wang Q."/>
            <person name="Zhang B."/>
            <person name="Ji P."/>
            <person name="Sakyi L.B."/>
            <person name="Cui X."/>
            <person name="Yuan T."/>
            <person name="Jiang B."/>
            <person name="Yang W."/>
            <person name="Lam T.T.-Y."/>
            <person name="Chang Q."/>
            <person name="Ding S."/>
            <person name="Wang X."/>
            <person name="Zhu J."/>
            <person name="Ruan X."/>
            <person name="Zhao L."/>
            <person name="Wei J."/>
            <person name="Que T."/>
            <person name="Du C."/>
            <person name="Cheng J."/>
            <person name="Dai P."/>
            <person name="Han X."/>
            <person name="Huang E."/>
            <person name="Gao Y."/>
            <person name="Liu J."/>
            <person name="Shao H."/>
            <person name="Ye R."/>
            <person name="Li L."/>
            <person name="Wei W."/>
            <person name="Wang X."/>
            <person name="Wang C."/>
            <person name="Yang T."/>
            <person name="Huo Q."/>
            <person name="Li W."/>
            <person name="Guo W."/>
            <person name="Chen H."/>
            <person name="Zhou L."/>
            <person name="Ni X."/>
            <person name="Tian J."/>
            <person name="Zhou Y."/>
            <person name="Sheng Y."/>
            <person name="Liu T."/>
            <person name="Pan Y."/>
            <person name="Xia L."/>
            <person name="Li J."/>
            <person name="Zhao F."/>
            <person name="Cao W."/>
        </authorList>
    </citation>
    <scope>NUCLEOTIDE SEQUENCE</scope>
    <source>
        <strain evidence="1">Dsil-2018</strain>
    </source>
</reference>
<dbReference type="Proteomes" id="UP000821865">
    <property type="component" value="Chromosome 3"/>
</dbReference>
<evidence type="ECO:0000313" key="1">
    <source>
        <dbReference type="EMBL" id="KAH7959510.1"/>
    </source>
</evidence>
<accession>A0ACB8D559</accession>
<proteinExistence type="predicted"/>
<keyword evidence="2" id="KW-1185">Reference proteome</keyword>
<gene>
    <name evidence="1" type="ORF">HPB49_011557</name>
</gene>
<dbReference type="EMBL" id="CM023472">
    <property type="protein sequence ID" value="KAH7959510.1"/>
    <property type="molecule type" value="Genomic_DNA"/>
</dbReference>
<sequence>MKATSRGLKRKALSEVQPTAANRKGISVADGLMCLSRLKGQKPADPENSAPPTGGKAPSESCDAYDLMANERVPAQYWKELAEQRRVALDKALKENEQLHEKLELLTAENRHLQTIADQALPLADLLKELGALSSKELERSHQE</sequence>
<evidence type="ECO:0000313" key="2">
    <source>
        <dbReference type="Proteomes" id="UP000821865"/>
    </source>
</evidence>
<comment type="caution">
    <text evidence="1">The sequence shown here is derived from an EMBL/GenBank/DDBJ whole genome shotgun (WGS) entry which is preliminary data.</text>
</comment>
<organism evidence="1 2">
    <name type="scientific">Dermacentor silvarum</name>
    <name type="common">Tick</name>
    <dbReference type="NCBI Taxonomy" id="543639"/>
    <lineage>
        <taxon>Eukaryota</taxon>
        <taxon>Metazoa</taxon>
        <taxon>Ecdysozoa</taxon>
        <taxon>Arthropoda</taxon>
        <taxon>Chelicerata</taxon>
        <taxon>Arachnida</taxon>
        <taxon>Acari</taxon>
        <taxon>Parasitiformes</taxon>
        <taxon>Ixodida</taxon>
        <taxon>Ixodoidea</taxon>
        <taxon>Ixodidae</taxon>
        <taxon>Rhipicephalinae</taxon>
        <taxon>Dermacentor</taxon>
    </lineage>
</organism>
<name>A0ACB8D559_DERSI</name>